<dbReference type="GeneID" id="56082313"/>
<evidence type="ECO:0000313" key="4">
    <source>
        <dbReference type="EMBL" id="QLH81379.1"/>
    </source>
</evidence>
<feature type="region of interest" description="Disordered" evidence="2">
    <location>
        <begin position="28"/>
        <end position="63"/>
    </location>
</feature>
<feature type="domain" description="Right handed beta helix" evidence="3">
    <location>
        <begin position="1183"/>
        <end position="1323"/>
    </location>
</feature>
<sequence>MNKTVPLGLVVLMVCSVFAPSVAAGAVTQSESVPDQPPAETTPDELSTHSSQETGLSASPASIQEVNEVPYDELSDELEALASVTPETDVAVNESLNESQREAAREGARAGARLAQQQGVNVTQTTLNATVNSSLRAAAQFQNASAEQIQAATEGAAHGALIQTQRANVTQLQAGVYGSAAGALSQSATVVQRQAAAYGAAHGVVAQSQRANVTQIQFAAVGAAAGAAYADAPAETEDGPQNTTQTQRVNVTQIQEAAQGGAYGSLEQRQSVNVTQVQAAAFGAAGGGADSTSGANPKKVQESAMGAAQGALAQAQGVAIAQIQAAARGACKGALAQSQNATVIQIQQASLGAAEGALSVSQSATVVQIQAAALGAASGTVTQVQSVSVVQVQQAAFGSAAGAVRSAVQYQVTSVQQIQAAAAGAASGTVIQIQQINIVQIQVIADSAASGALSQSQNATVVQIQAAARGASEGALALTQTQTVSIEQLQTSTERAAAETVQTVTEIDITQEVTIYVYAKGVAEDPEPQADEDEPDRLRSLFASADDETLFLANPNDVAVTVTVTSEADDLQTLTLSPGESTTVELDPGTYTLTAETDDGRTVELAGRSELTLAVGDELRSLTATVDDRTVAVENPNDQRVVVTATGDDGQRVTFEVPRDWSVAQRLDPGTYTLTAETTDGRSVPVNGESEVEITVEPPEPEPEPEPDAADLDVSVDGQTLTLENPANVSVTVTATDGDEQVIELAANATETLTLDPGNYTLTGESDDRDVLFDGQSTYEFTIAQAEPVDLNVTVDDRNVTVENPSETSVTVTASGADIENRTIEVAANESVTEEFEPGNYTLTGESDDRDVLLDGQPTYEFTVAELAPIGLNVTVEGQNVSIENPSETNATVVASAEAIDNRTIEVAANESVTEEFEPGNYTLTGESDGREVLVEGESAYEVTIDEPDEEEPIDLNVSVDDQVLTLENPSETAATVTATAEDVDNRTIEVAGNETVTEPLTPGTYTLTAESDTRDVLLNGTATLTVTVEATGPDLEIDTCRNVTRPGQYELTADLQGTDEGSCLWVQSEDVTIDGNGYAIEGEGPPSETEPIAGVANAAILVSGAGSDAAESPLDNVTIRNVRANGWNTGLLSGLEAFDRDANVTIENSAFRNNNVGVTLLGRTATVRNVTLVENGDGLRGDEARLVTVENATIEANDWGVRLREDTNLTLERSVVRDNSQDGVVTSFGGSATVANSTVSGNDDAGVRSGTAGAVRIASTSVTDNGGPGVQIDGDLGATLEDVTVSDNGGVGILVNATATVRNVTVSDNGGLAVDATNGSATATALRVVPSANTTFEDESVALDRVPQADLPGLPESASALGSGLDVRSLDGDLQLRLGYDAPDTDTVELWRYDGTEWTTVTNQTGPTPGVIETTIMEDGIYAPVNVSTEAEPVVTATVGNRIVWAENPTDSPLTVNVTNESGVVQSLQLAAGANESITGLESGTYTLTAATADGGVVPVNDETEWQFSLPPDLDSLALTVDDNVTAENPNDESVTMTVANESGIVTILTIEPESTATIPGTELETGNYTASAETDNGRSVPVDGQWNLTFAFESIEEPADTPTATPIPTPTETSTPTPTETPTTTEAPTVTETSTTTETPAGTATLTETATATSTPTTPTETATATPTGTPTEAPADTPTEAATDTPTEAPTDISTETPTVSQTEAATSSPAETSDVSREPRVALTTAVSRLVDLVSTPL</sequence>
<organism evidence="4 5">
    <name type="scientific">Halosimplex pelagicum</name>
    <dbReference type="NCBI Taxonomy" id="869886"/>
    <lineage>
        <taxon>Archaea</taxon>
        <taxon>Methanobacteriati</taxon>
        <taxon>Methanobacteriota</taxon>
        <taxon>Stenosarchaea group</taxon>
        <taxon>Halobacteria</taxon>
        <taxon>Halobacteriales</taxon>
        <taxon>Haloarculaceae</taxon>
        <taxon>Halosimplex</taxon>
    </lineage>
</organism>
<feature type="compositionally biased region" description="Polar residues" evidence="2">
    <location>
        <begin position="1695"/>
        <end position="1717"/>
    </location>
</feature>
<evidence type="ECO:0000256" key="2">
    <source>
        <dbReference type="SAM" id="MobiDB-lite"/>
    </source>
</evidence>
<feature type="region of interest" description="Disordered" evidence="2">
    <location>
        <begin position="1597"/>
        <end position="1725"/>
    </location>
</feature>
<dbReference type="OrthoDB" id="239453at2157"/>
<dbReference type="SMART" id="SM00710">
    <property type="entry name" value="PbH1"/>
    <property type="match status" value="8"/>
</dbReference>
<keyword evidence="1" id="KW-0677">Repeat</keyword>
<proteinExistence type="predicted"/>
<feature type="compositionally biased region" description="Low complexity" evidence="2">
    <location>
        <begin position="1602"/>
        <end position="1694"/>
    </location>
</feature>
<reference evidence="4 5" key="1">
    <citation type="submission" date="2020-07" db="EMBL/GenBank/DDBJ databases">
        <title>Halosimplex litoreum sp. nov. and Halosimplex rubrum sp. nov., isolated from different salt environments.</title>
        <authorList>
            <person name="Cui H."/>
        </authorList>
    </citation>
    <scope>NUCLEOTIDE SEQUENCE [LARGE SCALE GENOMIC DNA]</scope>
    <source>
        <strain evidence="4 5">R2</strain>
    </source>
</reference>
<dbReference type="SUPFAM" id="SSF51126">
    <property type="entry name" value="Pectin lyase-like"/>
    <property type="match status" value="1"/>
</dbReference>
<dbReference type="InterPro" id="IPR006626">
    <property type="entry name" value="PbH1"/>
</dbReference>
<protein>
    <submittedName>
        <fullName evidence="4">Right-handed parallel beta-helix repeat-containing protein</fullName>
    </submittedName>
</protein>
<evidence type="ECO:0000256" key="1">
    <source>
        <dbReference type="ARBA" id="ARBA00022737"/>
    </source>
</evidence>
<dbReference type="RefSeq" id="WP_179921315.1">
    <property type="nucleotide sequence ID" value="NZ_CP058909.1"/>
</dbReference>
<dbReference type="InterPro" id="IPR039448">
    <property type="entry name" value="Beta_helix"/>
</dbReference>
<dbReference type="Proteomes" id="UP000509346">
    <property type="component" value="Chromosome"/>
</dbReference>
<dbReference type="InterPro" id="IPR051550">
    <property type="entry name" value="SCF-Subunits/Alg-Epimerases"/>
</dbReference>
<evidence type="ECO:0000313" key="5">
    <source>
        <dbReference type="Proteomes" id="UP000509346"/>
    </source>
</evidence>
<dbReference type="InterPro" id="IPR011050">
    <property type="entry name" value="Pectin_lyase_fold/virulence"/>
</dbReference>
<dbReference type="Gene3D" id="2.160.20.10">
    <property type="entry name" value="Single-stranded right-handed beta-helix, Pectin lyase-like"/>
    <property type="match status" value="1"/>
</dbReference>
<feature type="compositionally biased region" description="Polar residues" evidence="2">
    <location>
        <begin position="44"/>
        <end position="63"/>
    </location>
</feature>
<gene>
    <name evidence="4" type="ORF">HZS54_06950</name>
</gene>
<dbReference type="Pfam" id="PF13229">
    <property type="entry name" value="Beta_helix"/>
    <property type="match status" value="1"/>
</dbReference>
<dbReference type="EMBL" id="CP058909">
    <property type="protein sequence ID" value="QLH81379.1"/>
    <property type="molecule type" value="Genomic_DNA"/>
</dbReference>
<name>A0A7D5PEC3_9EURY</name>
<dbReference type="PANTHER" id="PTHR22990">
    <property type="entry name" value="F-BOX ONLY PROTEIN"/>
    <property type="match status" value="1"/>
</dbReference>
<evidence type="ECO:0000259" key="3">
    <source>
        <dbReference type="Pfam" id="PF13229"/>
    </source>
</evidence>
<accession>A0A7D5PEC3</accession>
<dbReference type="KEGG" id="hpel:HZS54_06950"/>
<dbReference type="PANTHER" id="PTHR22990:SF15">
    <property type="entry name" value="F-BOX ONLY PROTEIN 10"/>
    <property type="match status" value="1"/>
</dbReference>
<dbReference type="InterPro" id="IPR012334">
    <property type="entry name" value="Pectin_lyas_fold"/>
</dbReference>
<keyword evidence="5" id="KW-1185">Reference proteome</keyword>